<keyword evidence="4" id="KW-0597">Phosphoprotein</keyword>
<dbReference type="InterPro" id="IPR011006">
    <property type="entry name" value="CheY-like_superfamily"/>
</dbReference>
<reference evidence="7" key="2">
    <citation type="submission" date="2020-09" db="EMBL/GenBank/DDBJ databases">
        <authorList>
            <person name="Sun Q."/>
            <person name="Kim S."/>
        </authorList>
    </citation>
    <scope>NUCLEOTIDE SEQUENCE</scope>
    <source>
        <strain evidence="7">KCTC 32020</strain>
    </source>
</reference>
<dbReference type="CDD" id="cd01949">
    <property type="entry name" value="GGDEF"/>
    <property type="match status" value="1"/>
</dbReference>
<name>A0A918Z3U5_9GAMM</name>
<dbReference type="SUPFAM" id="SSF52172">
    <property type="entry name" value="CheY-like"/>
    <property type="match status" value="2"/>
</dbReference>
<feature type="domain" description="GGDEF" evidence="6">
    <location>
        <begin position="302"/>
        <end position="433"/>
    </location>
</feature>
<comment type="catalytic activity">
    <reaction evidence="3">
        <text>2 GTP = 3',3'-c-di-GMP + 2 diphosphate</text>
        <dbReference type="Rhea" id="RHEA:24898"/>
        <dbReference type="ChEBI" id="CHEBI:33019"/>
        <dbReference type="ChEBI" id="CHEBI:37565"/>
        <dbReference type="ChEBI" id="CHEBI:58805"/>
        <dbReference type="EC" id="2.7.7.65"/>
    </reaction>
</comment>
<dbReference type="InterPro" id="IPR001789">
    <property type="entry name" value="Sig_transdc_resp-reg_receiver"/>
</dbReference>
<dbReference type="FunFam" id="3.30.70.270:FF:000001">
    <property type="entry name" value="Diguanylate cyclase domain protein"/>
    <property type="match status" value="1"/>
</dbReference>
<evidence type="ECO:0000256" key="4">
    <source>
        <dbReference type="PROSITE-ProRule" id="PRU00169"/>
    </source>
</evidence>
<evidence type="ECO:0000313" key="7">
    <source>
        <dbReference type="EMBL" id="GHE35756.1"/>
    </source>
</evidence>
<accession>A0A918Z3U5</accession>
<dbReference type="PROSITE" id="PS50887">
    <property type="entry name" value="GGDEF"/>
    <property type="match status" value="1"/>
</dbReference>
<protein>
    <recommendedName>
        <fullName evidence="2">diguanylate cyclase</fullName>
        <ecNumber evidence="2">2.7.7.65</ecNumber>
    </recommendedName>
</protein>
<dbReference type="GO" id="GO:0000160">
    <property type="term" value="P:phosphorelay signal transduction system"/>
    <property type="evidence" value="ECO:0007669"/>
    <property type="project" value="InterPro"/>
</dbReference>
<dbReference type="SUPFAM" id="SSF55073">
    <property type="entry name" value="Nucleotide cyclase"/>
    <property type="match status" value="1"/>
</dbReference>
<dbReference type="EC" id="2.7.7.65" evidence="2"/>
<evidence type="ECO:0000256" key="1">
    <source>
        <dbReference type="ARBA" id="ARBA00001946"/>
    </source>
</evidence>
<evidence type="ECO:0000259" key="6">
    <source>
        <dbReference type="PROSITE" id="PS50887"/>
    </source>
</evidence>
<dbReference type="RefSeq" id="WP_146475027.1">
    <property type="nucleotide sequence ID" value="NZ_BNCF01000008.1"/>
</dbReference>
<organism evidence="7 8">
    <name type="scientific">Vulcaniibacterium thermophilum</name>
    <dbReference type="NCBI Taxonomy" id="1169913"/>
    <lineage>
        <taxon>Bacteria</taxon>
        <taxon>Pseudomonadati</taxon>
        <taxon>Pseudomonadota</taxon>
        <taxon>Gammaproteobacteria</taxon>
        <taxon>Lysobacterales</taxon>
        <taxon>Lysobacteraceae</taxon>
        <taxon>Vulcaniibacterium</taxon>
    </lineage>
</organism>
<dbReference type="Pfam" id="PF00990">
    <property type="entry name" value="GGDEF"/>
    <property type="match status" value="1"/>
</dbReference>
<dbReference type="Gene3D" id="3.40.50.2300">
    <property type="match status" value="2"/>
</dbReference>
<dbReference type="GO" id="GO:1902201">
    <property type="term" value="P:negative regulation of bacterial-type flagellum-dependent cell motility"/>
    <property type="evidence" value="ECO:0007669"/>
    <property type="project" value="TreeGrafter"/>
</dbReference>
<evidence type="ECO:0000256" key="2">
    <source>
        <dbReference type="ARBA" id="ARBA00012528"/>
    </source>
</evidence>
<dbReference type="Gene3D" id="3.30.70.270">
    <property type="match status" value="1"/>
</dbReference>
<dbReference type="GO" id="GO:0052621">
    <property type="term" value="F:diguanylate cyclase activity"/>
    <property type="evidence" value="ECO:0007669"/>
    <property type="project" value="UniProtKB-EC"/>
</dbReference>
<dbReference type="InterPro" id="IPR050469">
    <property type="entry name" value="Diguanylate_Cyclase"/>
</dbReference>
<dbReference type="EMBL" id="BNCF01000008">
    <property type="protein sequence ID" value="GHE35756.1"/>
    <property type="molecule type" value="Genomic_DNA"/>
</dbReference>
<dbReference type="SMART" id="SM00448">
    <property type="entry name" value="REC"/>
    <property type="match status" value="2"/>
</dbReference>
<comment type="caution">
    <text evidence="4">Lacks conserved residue(s) required for the propagation of feature annotation.</text>
</comment>
<evidence type="ECO:0000313" key="8">
    <source>
        <dbReference type="Proteomes" id="UP000636453"/>
    </source>
</evidence>
<dbReference type="InterPro" id="IPR043128">
    <property type="entry name" value="Rev_trsase/Diguanyl_cyclase"/>
</dbReference>
<gene>
    <name evidence="7" type="primary">rrpX</name>
    <name evidence="7" type="ORF">GCM10007167_17560</name>
</gene>
<dbReference type="AlphaFoldDB" id="A0A918Z3U5"/>
<feature type="domain" description="Response regulatory" evidence="5">
    <location>
        <begin position="143"/>
        <end position="260"/>
    </location>
</feature>
<feature type="modified residue" description="4-aspartylphosphate" evidence="4">
    <location>
        <position position="193"/>
    </location>
</feature>
<comment type="caution">
    <text evidence="7">The sequence shown here is derived from an EMBL/GenBank/DDBJ whole genome shotgun (WGS) entry which is preliminary data.</text>
</comment>
<dbReference type="Pfam" id="PF00072">
    <property type="entry name" value="Response_reg"/>
    <property type="match status" value="2"/>
</dbReference>
<dbReference type="PANTHER" id="PTHR45138">
    <property type="entry name" value="REGULATORY COMPONENTS OF SENSORY TRANSDUCTION SYSTEM"/>
    <property type="match status" value="1"/>
</dbReference>
<feature type="domain" description="Response regulatory" evidence="5">
    <location>
        <begin position="22"/>
        <end position="135"/>
    </location>
</feature>
<keyword evidence="8" id="KW-1185">Reference proteome</keyword>
<dbReference type="GO" id="GO:0043709">
    <property type="term" value="P:cell adhesion involved in single-species biofilm formation"/>
    <property type="evidence" value="ECO:0007669"/>
    <property type="project" value="TreeGrafter"/>
</dbReference>
<sequence length="445" mass="49006">MTRLDALLQPRAGEAESGHPECVLLVENSRVFAEMLATAVRERLGLAVDVAGSLAEARQRLDPARHFLVLTGLVLPDASGDEIVPPLARSGVPTVVVTSMLDDETRQRLVRMPIIDYVPKTAPDSIDYLIWLIQRLDRNRRIAALVVDDSASSREHTAALLRQFGLNVREAACGEDALDVLAEDRSIRLVITDFHMPGMTGVDLTRRIRTTHSRDRLAVIGLSGSSHAPLVAQFLKHGANDFLHKPYSREEFLCRVSQNIDNLELIGTLQDLATRDFLTGLVNRRHLFTVGEALFQQARAGRPLAAALLDIDHFKHINDTYGHDAGDIALKHVAKALQDHARPEDVVARFGGEEFCVLAPDLDSAQSHAYFQRLREAIEALQIPLPDHVLRLTVSIGVQSHLDRTLHAMLSEADRQLYLAKAGGRNRVEMATAASEAPAETAAVH</sequence>
<dbReference type="InterPro" id="IPR000160">
    <property type="entry name" value="GGDEF_dom"/>
</dbReference>
<dbReference type="GO" id="GO:0005886">
    <property type="term" value="C:plasma membrane"/>
    <property type="evidence" value="ECO:0007669"/>
    <property type="project" value="TreeGrafter"/>
</dbReference>
<proteinExistence type="predicted"/>
<comment type="cofactor">
    <cofactor evidence="1">
        <name>Mg(2+)</name>
        <dbReference type="ChEBI" id="CHEBI:18420"/>
    </cofactor>
</comment>
<evidence type="ECO:0000256" key="3">
    <source>
        <dbReference type="ARBA" id="ARBA00034247"/>
    </source>
</evidence>
<dbReference type="OrthoDB" id="9803824at2"/>
<dbReference type="SMART" id="SM00267">
    <property type="entry name" value="GGDEF"/>
    <property type="match status" value="1"/>
</dbReference>
<evidence type="ECO:0000259" key="5">
    <source>
        <dbReference type="PROSITE" id="PS50110"/>
    </source>
</evidence>
<reference evidence="7" key="1">
    <citation type="journal article" date="2014" name="Int. J. Syst. Evol. Microbiol.">
        <title>Complete genome sequence of Corynebacterium casei LMG S-19264T (=DSM 44701T), isolated from a smear-ripened cheese.</title>
        <authorList>
            <consortium name="US DOE Joint Genome Institute (JGI-PGF)"/>
            <person name="Walter F."/>
            <person name="Albersmeier A."/>
            <person name="Kalinowski J."/>
            <person name="Ruckert C."/>
        </authorList>
    </citation>
    <scope>NUCLEOTIDE SEQUENCE</scope>
    <source>
        <strain evidence="7">KCTC 32020</strain>
    </source>
</reference>
<dbReference type="NCBIfam" id="TIGR00254">
    <property type="entry name" value="GGDEF"/>
    <property type="match status" value="1"/>
</dbReference>
<dbReference type="PANTHER" id="PTHR45138:SF9">
    <property type="entry name" value="DIGUANYLATE CYCLASE DGCM-RELATED"/>
    <property type="match status" value="1"/>
</dbReference>
<dbReference type="PROSITE" id="PS50110">
    <property type="entry name" value="RESPONSE_REGULATORY"/>
    <property type="match status" value="2"/>
</dbReference>
<dbReference type="InterPro" id="IPR029787">
    <property type="entry name" value="Nucleotide_cyclase"/>
</dbReference>
<dbReference type="Proteomes" id="UP000636453">
    <property type="component" value="Unassembled WGS sequence"/>
</dbReference>